<dbReference type="Proteomes" id="UP000836402">
    <property type="component" value="Unassembled WGS sequence"/>
</dbReference>
<evidence type="ECO:0000256" key="1">
    <source>
        <dbReference type="SAM" id="MobiDB-lite"/>
    </source>
</evidence>
<sequence length="177" mass="18566">MSTLRSRATITGTAAAPIEINSQETQSTQESLASDSTTTSSQNKDSQENDDDYEDEPDTQTVGAGGPQVDEYGDEVQALLDDPHTTNIDMVISEREVGQAANVGPPPGLSKPTPTGKSSSDPSKQPTVEDADMEGNEANPTSESDESMDKDGPATADSCVGGHRSPRAQEPTLAQEQ</sequence>
<organism evidence="3 4">
    <name type="scientific">Tilletia caries</name>
    <name type="common">wheat bunt fungus</name>
    <dbReference type="NCBI Taxonomy" id="13290"/>
    <lineage>
        <taxon>Eukaryota</taxon>
        <taxon>Fungi</taxon>
        <taxon>Dikarya</taxon>
        <taxon>Basidiomycota</taxon>
        <taxon>Ustilaginomycotina</taxon>
        <taxon>Exobasidiomycetes</taxon>
        <taxon>Tilletiales</taxon>
        <taxon>Tilletiaceae</taxon>
        <taxon>Tilletia</taxon>
    </lineage>
</organism>
<accession>A0A8T8SB09</accession>
<feature type="region of interest" description="Disordered" evidence="1">
    <location>
        <begin position="1"/>
        <end position="177"/>
    </location>
</feature>
<comment type="caution">
    <text evidence="3">The sequence shown here is derived from an EMBL/GenBank/DDBJ whole genome shotgun (WGS) entry which is preliminary data.</text>
</comment>
<gene>
    <name evidence="3" type="ORF">A4X03_0g9476</name>
    <name evidence="2" type="ORF">JKIAZH3_G1693</name>
</gene>
<reference evidence="3" key="1">
    <citation type="submission" date="2016-04" db="EMBL/GenBank/DDBJ databases">
        <authorList>
            <person name="Nguyen H.D."/>
            <person name="Kesanakurti P."/>
            <person name="Cullis J."/>
            <person name="Levesque C.A."/>
            <person name="Hambleton S."/>
        </authorList>
    </citation>
    <scope>NUCLEOTIDE SEQUENCE</scope>
    <source>
        <strain evidence="3">DAOMC 238032</strain>
    </source>
</reference>
<feature type="compositionally biased region" description="Polar residues" evidence="1">
    <location>
        <begin position="20"/>
        <end position="44"/>
    </location>
</feature>
<dbReference type="EMBL" id="LWDD02003805">
    <property type="protein sequence ID" value="KAE8236338.1"/>
    <property type="molecule type" value="Genomic_DNA"/>
</dbReference>
<reference evidence="3" key="2">
    <citation type="journal article" date="2019" name="IMA Fungus">
        <title>Genome sequencing and comparison of five Tilletia species to identify candidate genes for the detection of regulated species infecting wheat.</title>
        <authorList>
            <person name="Nguyen H.D.T."/>
            <person name="Sultana T."/>
            <person name="Kesanakurti P."/>
            <person name="Hambleton S."/>
        </authorList>
    </citation>
    <scope>NUCLEOTIDE SEQUENCE</scope>
    <source>
        <strain evidence="3">DAOMC 238032</strain>
    </source>
</reference>
<feature type="compositionally biased region" description="Acidic residues" evidence="1">
    <location>
        <begin position="48"/>
        <end position="58"/>
    </location>
</feature>
<dbReference type="Proteomes" id="UP000077671">
    <property type="component" value="Unassembled WGS sequence"/>
</dbReference>
<evidence type="ECO:0000313" key="2">
    <source>
        <dbReference type="EMBL" id="CAD6962346.1"/>
    </source>
</evidence>
<keyword evidence="5" id="KW-1185">Reference proteome</keyword>
<feature type="compositionally biased region" description="Polar residues" evidence="1">
    <location>
        <begin position="112"/>
        <end position="126"/>
    </location>
</feature>
<proteinExistence type="predicted"/>
<reference evidence="2" key="3">
    <citation type="submission" date="2020-10" db="EMBL/GenBank/DDBJ databases">
        <authorList>
            <person name="Sedaghatjoo S."/>
        </authorList>
    </citation>
    <scope>NUCLEOTIDE SEQUENCE</scope>
    <source>
        <strain evidence="2">AZH3</strain>
    </source>
</reference>
<feature type="compositionally biased region" description="Polar residues" evidence="1">
    <location>
        <begin position="1"/>
        <end position="12"/>
    </location>
</feature>
<name>A0A8T8SB09_9BASI</name>
<evidence type="ECO:0000313" key="4">
    <source>
        <dbReference type="Proteomes" id="UP000077671"/>
    </source>
</evidence>
<protein>
    <submittedName>
        <fullName evidence="3">Uncharacterized protein</fullName>
    </submittedName>
</protein>
<dbReference type="AlphaFoldDB" id="A0A8T8SB09"/>
<dbReference type="EMBL" id="CAJHJG010007052">
    <property type="protein sequence ID" value="CAD6962346.1"/>
    <property type="molecule type" value="Genomic_DNA"/>
</dbReference>
<evidence type="ECO:0000313" key="5">
    <source>
        <dbReference type="Proteomes" id="UP000836402"/>
    </source>
</evidence>
<evidence type="ECO:0000313" key="3">
    <source>
        <dbReference type="EMBL" id="KAE8236338.1"/>
    </source>
</evidence>